<keyword evidence="2 3" id="KW-0539">Nucleus</keyword>
<evidence type="ECO:0000256" key="4">
    <source>
        <dbReference type="SAM" id="MobiDB-lite"/>
    </source>
</evidence>
<evidence type="ECO:0000313" key="6">
    <source>
        <dbReference type="Proteomes" id="UP001515500"/>
    </source>
</evidence>
<dbReference type="PROSITE" id="PS51017">
    <property type="entry name" value="CCT"/>
    <property type="match status" value="1"/>
</dbReference>
<feature type="compositionally biased region" description="Pro residues" evidence="4">
    <location>
        <begin position="28"/>
        <end position="38"/>
    </location>
</feature>
<dbReference type="GO" id="GO:0006355">
    <property type="term" value="P:regulation of DNA-templated transcription"/>
    <property type="evidence" value="ECO:0007669"/>
    <property type="project" value="TreeGrafter"/>
</dbReference>
<dbReference type="RefSeq" id="XP_039130721.1">
    <property type="nucleotide sequence ID" value="XM_039274787.1"/>
</dbReference>
<dbReference type="AlphaFoldDB" id="A0AB40BTF0"/>
<evidence type="ECO:0000313" key="8">
    <source>
        <dbReference type="RefSeq" id="XP_039130722.1"/>
    </source>
</evidence>
<dbReference type="Proteomes" id="UP001515500">
    <property type="component" value="Chromosome 8"/>
</dbReference>
<dbReference type="InterPro" id="IPR010402">
    <property type="entry name" value="CCT_domain"/>
</dbReference>
<reference evidence="7 8" key="1">
    <citation type="submission" date="2025-04" db="UniProtKB">
        <authorList>
            <consortium name="RefSeq"/>
        </authorList>
    </citation>
    <scope>IDENTIFICATION</scope>
</reference>
<feature type="compositionally biased region" description="Basic residues" evidence="4">
    <location>
        <begin position="51"/>
        <end position="60"/>
    </location>
</feature>
<protein>
    <submittedName>
        <fullName evidence="7 8">Protein CHLOROPLAST IMPORT APPARATUS 2 isoform X1</fullName>
    </submittedName>
</protein>
<feature type="compositionally biased region" description="Low complexity" evidence="4">
    <location>
        <begin position="230"/>
        <end position="258"/>
    </location>
</feature>
<feature type="region of interest" description="Disordered" evidence="4">
    <location>
        <begin position="215"/>
        <end position="265"/>
    </location>
</feature>
<evidence type="ECO:0000313" key="7">
    <source>
        <dbReference type="RefSeq" id="XP_039130721.1"/>
    </source>
</evidence>
<evidence type="ECO:0000256" key="2">
    <source>
        <dbReference type="ARBA" id="ARBA00023242"/>
    </source>
</evidence>
<feature type="region of interest" description="Disordered" evidence="4">
    <location>
        <begin position="1"/>
        <end position="60"/>
    </location>
</feature>
<sequence length="377" mass="41163">MSSPCLTGAGAGTTSPYSLDLDLLKSPSPSPSPSPLPSPSSTLCDITISTKKPRAPRKRLNQSYSEAAALLSAIHPGIFPSSTLPKLRHSLSFPFSESSNLLLPPPPNPPKLLLQSPKPNPSGTHSPTFSFSTSIHDDDDDFNPTSMLHEQISEGIDTILGNPSSTASIDSQPSCPYTICLNAYIASLIYHARALRRRDADGDWWSSPRVAVQDLIPKPRQSEKNKKKSNSNSSNSSPPSTTTRSATRSTTTTTTTTTKSREESITGGLNLKLNFEGVLKEWSPRGSPFGDSGASPESSGDVLTRLAHIDLFPETENGVRETSLQRYKEKRRNRLFSKKIRYEVRKVNADQRPRMKASGRFVKRPALLCQTIEEESS</sequence>
<name>A0AB40BTF0_DIOCR</name>
<accession>A0AB40BTF0</accession>
<dbReference type="Pfam" id="PF06203">
    <property type="entry name" value="CCT"/>
    <property type="match status" value="1"/>
</dbReference>
<keyword evidence="6" id="KW-1185">Reference proteome</keyword>
<organism evidence="6 7">
    <name type="scientific">Dioscorea cayennensis subsp. rotundata</name>
    <name type="common">White Guinea yam</name>
    <name type="synonym">Dioscorea rotundata</name>
    <dbReference type="NCBI Taxonomy" id="55577"/>
    <lineage>
        <taxon>Eukaryota</taxon>
        <taxon>Viridiplantae</taxon>
        <taxon>Streptophyta</taxon>
        <taxon>Embryophyta</taxon>
        <taxon>Tracheophyta</taxon>
        <taxon>Spermatophyta</taxon>
        <taxon>Magnoliopsida</taxon>
        <taxon>Liliopsida</taxon>
        <taxon>Dioscoreales</taxon>
        <taxon>Dioscoreaceae</taxon>
        <taxon>Dioscorea</taxon>
    </lineage>
</organism>
<dbReference type="PANTHER" id="PTHR31874:SF10">
    <property type="entry name" value="PROTEIN CHLOROPLAST IMPORT APPARATUS 2"/>
    <property type="match status" value="1"/>
</dbReference>
<dbReference type="GeneID" id="120267089"/>
<feature type="compositionally biased region" description="Low complexity" evidence="4">
    <location>
        <begin position="15"/>
        <end position="27"/>
    </location>
</feature>
<dbReference type="GO" id="GO:0005634">
    <property type="term" value="C:nucleus"/>
    <property type="evidence" value="ECO:0007669"/>
    <property type="project" value="UniProtKB-SubCell"/>
</dbReference>
<evidence type="ECO:0000256" key="1">
    <source>
        <dbReference type="ARBA" id="ARBA00004123"/>
    </source>
</evidence>
<evidence type="ECO:0000259" key="5">
    <source>
        <dbReference type="PROSITE" id="PS51017"/>
    </source>
</evidence>
<comment type="subcellular location">
    <subcellularLocation>
        <location evidence="1 3">Nucleus</location>
    </subcellularLocation>
</comment>
<proteinExistence type="predicted"/>
<feature type="domain" description="CCT" evidence="5">
    <location>
        <begin position="320"/>
        <end position="364"/>
    </location>
</feature>
<gene>
    <name evidence="7 8" type="primary">LOC120267089</name>
</gene>
<dbReference type="InterPro" id="IPR052453">
    <property type="entry name" value="CONSTANS-like_ZF"/>
</dbReference>
<evidence type="ECO:0000256" key="3">
    <source>
        <dbReference type="PROSITE-ProRule" id="PRU00357"/>
    </source>
</evidence>
<dbReference type="RefSeq" id="XP_039130722.1">
    <property type="nucleotide sequence ID" value="XM_039274788.1"/>
</dbReference>
<dbReference type="PANTHER" id="PTHR31874">
    <property type="entry name" value="CCT MOTIF FAMILY PROTEIN, EXPRESSED"/>
    <property type="match status" value="1"/>
</dbReference>
<feature type="region of interest" description="Disordered" evidence="4">
    <location>
        <begin position="104"/>
        <end position="130"/>
    </location>
</feature>